<dbReference type="Proteomes" id="UP000649617">
    <property type="component" value="Unassembled WGS sequence"/>
</dbReference>
<name>A0A812W2I8_SYMPI</name>
<dbReference type="Pfam" id="PF01987">
    <property type="entry name" value="AIM24"/>
    <property type="match status" value="1"/>
</dbReference>
<dbReference type="AlphaFoldDB" id="A0A812W2I8"/>
<sequence length="279" mass="29257">MAEFEVLRGASASALRVRLQGNAAVSAESDALVSKTHNVEVRASLGSGGLGGLLGGAARSLLTNESFFLQTLECKGGSGEVLVAPEEQGDIAVVQLPGPNLPAVFVTSGAFLCAETGIDTSTRVQGVSQGLFSGSGLFLMRCSGHGKLAMSCFGSCVRYDLQPGECREVDNGHLVAWGESVSYSIGMASTSILGSIASGEGLLCTFRGPGPVWIQTHKSKPQDPSSRRAKQSPGGTLVGLCVFGCFLTIFLVVIVIIVFFADQSELKPRRRPRKLLDEF</sequence>
<dbReference type="PANTHER" id="PTHR43657:SF1">
    <property type="entry name" value="ALTERED INHERITANCE OF MITOCHONDRIA PROTEIN 24, MITOCHONDRIAL"/>
    <property type="match status" value="1"/>
</dbReference>
<dbReference type="Gene3D" id="3.60.160.10">
    <property type="entry name" value="Mitochondrial biogenesis AIM24"/>
    <property type="match status" value="1"/>
</dbReference>
<comment type="caution">
    <text evidence="2">The sequence shown here is derived from an EMBL/GenBank/DDBJ whole genome shotgun (WGS) entry which is preliminary data.</text>
</comment>
<feature type="transmembrane region" description="Helical" evidence="1">
    <location>
        <begin position="237"/>
        <end position="261"/>
    </location>
</feature>
<evidence type="ECO:0000256" key="1">
    <source>
        <dbReference type="SAM" id="Phobius"/>
    </source>
</evidence>
<dbReference type="EMBL" id="CAJNIZ010043206">
    <property type="protein sequence ID" value="CAE7653688.1"/>
    <property type="molecule type" value="Genomic_DNA"/>
</dbReference>
<organism evidence="2 3">
    <name type="scientific">Symbiodinium pilosum</name>
    <name type="common">Dinoflagellate</name>
    <dbReference type="NCBI Taxonomy" id="2952"/>
    <lineage>
        <taxon>Eukaryota</taxon>
        <taxon>Sar</taxon>
        <taxon>Alveolata</taxon>
        <taxon>Dinophyceae</taxon>
        <taxon>Suessiales</taxon>
        <taxon>Symbiodiniaceae</taxon>
        <taxon>Symbiodinium</taxon>
    </lineage>
</organism>
<evidence type="ECO:0000313" key="2">
    <source>
        <dbReference type="EMBL" id="CAE7653688.1"/>
    </source>
</evidence>
<keyword evidence="3" id="KW-1185">Reference proteome</keyword>
<evidence type="ECO:0000313" key="3">
    <source>
        <dbReference type="Proteomes" id="UP000649617"/>
    </source>
</evidence>
<proteinExistence type="predicted"/>
<dbReference type="NCBIfam" id="TIGR00266">
    <property type="entry name" value="TIGR00266 family protein"/>
    <property type="match status" value="1"/>
</dbReference>
<protein>
    <recommendedName>
        <fullName evidence="4">Altered inheritance of mitochondria protein 24, mitochondrial</fullName>
    </recommendedName>
</protein>
<dbReference type="InterPro" id="IPR036983">
    <property type="entry name" value="AIM24_sf"/>
</dbReference>
<accession>A0A812W2I8</accession>
<dbReference type="OrthoDB" id="429534at2759"/>
<reference evidence="2" key="1">
    <citation type="submission" date="2021-02" db="EMBL/GenBank/DDBJ databases">
        <authorList>
            <person name="Dougan E. K."/>
            <person name="Rhodes N."/>
            <person name="Thang M."/>
            <person name="Chan C."/>
        </authorList>
    </citation>
    <scope>NUCLEOTIDE SEQUENCE</scope>
</reference>
<keyword evidence="1" id="KW-1133">Transmembrane helix</keyword>
<evidence type="ECO:0008006" key="4">
    <source>
        <dbReference type="Google" id="ProtNLM"/>
    </source>
</evidence>
<dbReference type="SUPFAM" id="SSF51219">
    <property type="entry name" value="TRAP-like"/>
    <property type="match status" value="1"/>
</dbReference>
<gene>
    <name evidence="2" type="ORF">SPIL2461_LOCUS17511</name>
</gene>
<keyword evidence="1" id="KW-0472">Membrane</keyword>
<dbReference type="InterPro" id="IPR016031">
    <property type="entry name" value="Trp_RNA-bd_attenuator-like_dom"/>
</dbReference>
<dbReference type="InterPro" id="IPR002838">
    <property type="entry name" value="AIM24"/>
</dbReference>
<dbReference type="PANTHER" id="PTHR43657">
    <property type="entry name" value="TRYPTOPHAN RNA-BINDING ATTENUATOR PROTEIN-LIKE PROTEIN"/>
    <property type="match status" value="1"/>
</dbReference>
<keyword evidence="1" id="KW-0812">Transmembrane</keyword>